<dbReference type="GO" id="GO:0015421">
    <property type="term" value="F:ABC-type oligopeptide transporter activity"/>
    <property type="evidence" value="ECO:0007669"/>
    <property type="project" value="TreeGrafter"/>
</dbReference>
<accession>A0A7J7NYG6</accession>
<dbReference type="PANTHER" id="PTHR43394:SF18">
    <property type="entry name" value="ABC TRANSPORTER B FAMILY MEMBER 11-LIKE"/>
    <property type="match status" value="1"/>
</dbReference>
<feature type="transmembrane region" description="Helical" evidence="10">
    <location>
        <begin position="399"/>
        <end position="421"/>
    </location>
</feature>
<evidence type="ECO:0000313" key="13">
    <source>
        <dbReference type="Proteomes" id="UP000541444"/>
    </source>
</evidence>
<dbReference type="InterPro" id="IPR011527">
    <property type="entry name" value="ABC1_TM_dom"/>
</dbReference>
<name>A0A7J7NYG6_9MAGN</name>
<dbReference type="FunFam" id="1.20.1560.10:FF:000009">
    <property type="entry name" value="ABC transporter B family member 1"/>
    <property type="match status" value="1"/>
</dbReference>
<feature type="transmembrane region" description="Helical" evidence="10">
    <location>
        <begin position="217"/>
        <end position="240"/>
    </location>
</feature>
<dbReference type="PROSITE" id="PS50929">
    <property type="entry name" value="ABC_TM1F"/>
    <property type="match status" value="1"/>
</dbReference>
<dbReference type="GO" id="GO:0005743">
    <property type="term" value="C:mitochondrial inner membrane"/>
    <property type="evidence" value="ECO:0007669"/>
    <property type="project" value="TreeGrafter"/>
</dbReference>
<dbReference type="GO" id="GO:0090374">
    <property type="term" value="P:oligopeptide export from mitochondrion"/>
    <property type="evidence" value="ECO:0007669"/>
    <property type="project" value="TreeGrafter"/>
</dbReference>
<comment type="caution">
    <text evidence="12">The sequence shown here is derived from an EMBL/GenBank/DDBJ whole genome shotgun (WGS) entry which is preliminary data.</text>
</comment>
<dbReference type="Gene3D" id="3.40.50.300">
    <property type="entry name" value="P-loop containing nucleotide triphosphate hydrolases"/>
    <property type="match status" value="1"/>
</dbReference>
<feature type="region of interest" description="Disordered" evidence="9">
    <location>
        <begin position="100"/>
        <end position="134"/>
    </location>
</feature>
<organism evidence="12 13">
    <name type="scientific">Kingdonia uniflora</name>
    <dbReference type="NCBI Taxonomy" id="39325"/>
    <lineage>
        <taxon>Eukaryota</taxon>
        <taxon>Viridiplantae</taxon>
        <taxon>Streptophyta</taxon>
        <taxon>Embryophyta</taxon>
        <taxon>Tracheophyta</taxon>
        <taxon>Spermatophyta</taxon>
        <taxon>Magnoliopsida</taxon>
        <taxon>Ranunculales</taxon>
        <taxon>Circaeasteraceae</taxon>
        <taxon>Kingdonia</taxon>
    </lineage>
</organism>
<evidence type="ECO:0000256" key="3">
    <source>
        <dbReference type="ARBA" id="ARBA00022448"/>
    </source>
</evidence>
<evidence type="ECO:0000256" key="7">
    <source>
        <dbReference type="ARBA" id="ARBA00022989"/>
    </source>
</evidence>
<dbReference type="Proteomes" id="UP000541444">
    <property type="component" value="Unassembled WGS sequence"/>
</dbReference>
<dbReference type="GO" id="GO:0010329">
    <property type="term" value="F:auxin efflux transmembrane transporter activity"/>
    <property type="evidence" value="ECO:0007669"/>
    <property type="project" value="UniProtKB-ARBA"/>
</dbReference>
<keyword evidence="7 10" id="KW-1133">Transmembrane helix</keyword>
<keyword evidence="13" id="KW-1185">Reference proteome</keyword>
<dbReference type="Pfam" id="PF00664">
    <property type="entry name" value="ABC_membrane"/>
    <property type="match status" value="1"/>
</dbReference>
<dbReference type="Gene3D" id="1.20.1560.10">
    <property type="entry name" value="ABC transporter type 1, transmembrane domain"/>
    <property type="match status" value="1"/>
</dbReference>
<sequence>MVFCNKFFTWQKSACNRPLLLLLLNLNGAYSQLINLQEALDRIMTNRTTIVVAHRLSTLKNSDMIAVIHRGNVIEKGSHSELLNLNGAYSQLINLQEGNLESEKKSTADQDKPEDTADSQTKSDQCLSTEGPSNFLSPSKSFCLTTTVINTKEPQQQYEVPFHLLAYLSKPEMPMLLLGSIFSFFNGFVFPVFGVLLSCTIQTFYEPPDRFRRESRFWSLMFATLRLVSLMCAIGKYYFFAVAVSQLIKRFRSTLFQKVLNMEIEWFDEAQNSSSAIGVRLSMDAAAIRGLVGDASSPLVMNVTSVLVALAFALEADWRLALIVVALFPLLGINLWASMKLTKRFNADANVMHAEASQVANDAVRNIKTVASFCAEDKVTKLYRNKCEGTRMAGIRQGVVMGAAIGLSFFILFSAYAIIFYSRGRFVNDGKTTFADVFRVSACGIYLALKRNNFVLSRTYLRHVLMWHIPHRVFFVLRVSALLVSESSALAPDTANAKASTNSIFESQR</sequence>
<dbReference type="GO" id="GO:0005524">
    <property type="term" value="F:ATP binding"/>
    <property type="evidence" value="ECO:0007669"/>
    <property type="project" value="UniProtKB-KW"/>
</dbReference>
<dbReference type="SUPFAM" id="SSF52540">
    <property type="entry name" value="P-loop containing nucleoside triphosphate hydrolases"/>
    <property type="match status" value="1"/>
</dbReference>
<dbReference type="OrthoDB" id="6500128at2759"/>
<protein>
    <recommendedName>
        <fullName evidence="11">ABC transmembrane type-1 domain-containing protein</fullName>
    </recommendedName>
</protein>
<proteinExistence type="inferred from homology"/>
<keyword evidence="3" id="KW-0813">Transport</keyword>
<dbReference type="SUPFAM" id="SSF90123">
    <property type="entry name" value="ABC transporter transmembrane region"/>
    <property type="match status" value="1"/>
</dbReference>
<feature type="transmembrane region" description="Helical" evidence="10">
    <location>
        <begin position="176"/>
        <end position="205"/>
    </location>
</feature>
<keyword evidence="8 10" id="KW-0472">Membrane</keyword>
<evidence type="ECO:0000256" key="2">
    <source>
        <dbReference type="ARBA" id="ARBA00007577"/>
    </source>
</evidence>
<dbReference type="CDD" id="cd18578">
    <property type="entry name" value="ABC_6TM_Pgp_ABCB1_D2_like"/>
    <property type="match status" value="1"/>
</dbReference>
<feature type="domain" description="ABC transmembrane type-1" evidence="11">
    <location>
        <begin position="177"/>
        <end position="448"/>
    </location>
</feature>
<evidence type="ECO:0000256" key="5">
    <source>
        <dbReference type="ARBA" id="ARBA00022741"/>
    </source>
</evidence>
<keyword evidence="5" id="KW-0547">Nucleotide-binding</keyword>
<reference evidence="12 13" key="1">
    <citation type="journal article" date="2020" name="IScience">
        <title>Genome Sequencing of the Endangered Kingdonia uniflora (Circaeasteraceae, Ranunculales) Reveals Potential Mechanisms of Evolutionary Specialization.</title>
        <authorList>
            <person name="Sun Y."/>
            <person name="Deng T."/>
            <person name="Zhang A."/>
            <person name="Moore M.J."/>
            <person name="Landis J.B."/>
            <person name="Lin N."/>
            <person name="Zhang H."/>
            <person name="Zhang X."/>
            <person name="Huang J."/>
            <person name="Zhang X."/>
            <person name="Sun H."/>
            <person name="Wang H."/>
        </authorList>
    </citation>
    <scope>NUCLEOTIDE SEQUENCE [LARGE SCALE GENOMIC DNA]</scope>
    <source>
        <strain evidence="12">TB1705</strain>
        <tissue evidence="12">Leaf</tissue>
    </source>
</reference>
<dbReference type="AlphaFoldDB" id="A0A7J7NYG6"/>
<evidence type="ECO:0000256" key="6">
    <source>
        <dbReference type="ARBA" id="ARBA00022840"/>
    </source>
</evidence>
<gene>
    <name evidence="12" type="ORF">GIB67_024873</name>
</gene>
<evidence type="ECO:0000256" key="10">
    <source>
        <dbReference type="SAM" id="Phobius"/>
    </source>
</evidence>
<keyword evidence="4 10" id="KW-0812">Transmembrane</keyword>
<evidence type="ECO:0000259" key="11">
    <source>
        <dbReference type="PROSITE" id="PS50929"/>
    </source>
</evidence>
<evidence type="ECO:0000256" key="4">
    <source>
        <dbReference type="ARBA" id="ARBA00022692"/>
    </source>
</evidence>
<evidence type="ECO:0000256" key="9">
    <source>
        <dbReference type="SAM" id="MobiDB-lite"/>
    </source>
</evidence>
<dbReference type="PANTHER" id="PTHR43394">
    <property type="entry name" value="ATP-DEPENDENT PERMEASE MDL1, MITOCHONDRIAL"/>
    <property type="match status" value="1"/>
</dbReference>
<dbReference type="GO" id="GO:0005886">
    <property type="term" value="C:plasma membrane"/>
    <property type="evidence" value="ECO:0007669"/>
    <property type="project" value="UniProtKB-ARBA"/>
</dbReference>
<dbReference type="InterPro" id="IPR027417">
    <property type="entry name" value="P-loop_NTPase"/>
</dbReference>
<comment type="similarity">
    <text evidence="2">Belongs to the ABC transporter superfamily. ABCB family. Multidrug resistance exporter (TC 3.A.1.201) subfamily.</text>
</comment>
<keyword evidence="6" id="KW-0067">ATP-binding</keyword>
<feature type="compositionally biased region" description="Polar residues" evidence="9">
    <location>
        <begin position="118"/>
        <end position="134"/>
    </location>
</feature>
<feature type="transmembrane region" description="Helical" evidence="10">
    <location>
        <begin position="320"/>
        <end position="337"/>
    </location>
</feature>
<evidence type="ECO:0000313" key="12">
    <source>
        <dbReference type="EMBL" id="KAF6172251.1"/>
    </source>
</evidence>
<dbReference type="InterPro" id="IPR039421">
    <property type="entry name" value="Type_1_exporter"/>
</dbReference>
<feature type="compositionally biased region" description="Basic and acidic residues" evidence="9">
    <location>
        <begin position="101"/>
        <end position="115"/>
    </location>
</feature>
<evidence type="ECO:0000256" key="1">
    <source>
        <dbReference type="ARBA" id="ARBA00004141"/>
    </source>
</evidence>
<evidence type="ECO:0000256" key="8">
    <source>
        <dbReference type="ARBA" id="ARBA00023136"/>
    </source>
</evidence>
<dbReference type="EMBL" id="JACGCM010000440">
    <property type="protein sequence ID" value="KAF6172251.1"/>
    <property type="molecule type" value="Genomic_DNA"/>
</dbReference>
<comment type="subcellular location">
    <subcellularLocation>
        <location evidence="1">Membrane</location>
        <topology evidence="1">Multi-pass membrane protein</topology>
    </subcellularLocation>
</comment>
<dbReference type="InterPro" id="IPR036640">
    <property type="entry name" value="ABC1_TM_sf"/>
</dbReference>